<feature type="region of interest" description="Disordered" evidence="1">
    <location>
        <begin position="1"/>
        <end position="47"/>
    </location>
</feature>
<keyword evidence="3" id="KW-1185">Reference proteome</keyword>
<evidence type="ECO:0000256" key="1">
    <source>
        <dbReference type="SAM" id="MobiDB-lite"/>
    </source>
</evidence>
<feature type="compositionally biased region" description="Acidic residues" evidence="1">
    <location>
        <begin position="1"/>
        <end position="10"/>
    </location>
</feature>
<evidence type="ECO:0000313" key="3">
    <source>
        <dbReference type="Proteomes" id="UP000269721"/>
    </source>
</evidence>
<gene>
    <name evidence="2" type="ORF">BDK51DRAFT_38092</name>
</gene>
<sequence length="236" mass="26145">MDNIPEEAVEGYECNEQSKHATERLGEDSDLSQQRPNQQSGGKKIVCQKTPTQLFDAPLEESNGVVSVGLFEKGALLATRSATLSKNSRAGHDPDPDPSSLSLKSSADEIILRTGRLFLLRSTSEDGGGCQTPWTKWGAAKTYFSAPTMSIWTTLSRTSHSARPERHRSGLDSLVYKACTCITNSTRQTGQRQDVRMRLSNARFTTHHRPKSQRARDPGKPRMEARPRGRTMTCQP</sequence>
<proteinExistence type="predicted"/>
<feature type="compositionally biased region" description="Polar residues" evidence="1">
    <location>
        <begin position="31"/>
        <end position="41"/>
    </location>
</feature>
<dbReference type="AlphaFoldDB" id="A0A4P9WB28"/>
<dbReference type="Proteomes" id="UP000269721">
    <property type="component" value="Unassembled WGS sequence"/>
</dbReference>
<evidence type="ECO:0000313" key="2">
    <source>
        <dbReference type="EMBL" id="RKO89821.1"/>
    </source>
</evidence>
<accession>A0A4P9WB28</accession>
<protein>
    <submittedName>
        <fullName evidence="2">Uncharacterized protein</fullName>
    </submittedName>
</protein>
<reference evidence="3" key="1">
    <citation type="journal article" date="2018" name="Nat. Microbiol.">
        <title>Leveraging single-cell genomics to expand the fungal tree of life.</title>
        <authorList>
            <person name="Ahrendt S.R."/>
            <person name="Quandt C.A."/>
            <person name="Ciobanu D."/>
            <person name="Clum A."/>
            <person name="Salamov A."/>
            <person name="Andreopoulos B."/>
            <person name="Cheng J.F."/>
            <person name="Woyke T."/>
            <person name="Pelin A."/>
            <person name="Henrissat B."/>
            <person name="Reynolds N.K."/>
            <person name="Benny G.L."/>
            <person name="Smith M.E."/>
            <person name="James T.Y."/>
            <person name="Grigoriev I.V."/>
        </authorList>
    </citation>
    <scope>NUCLEOTIDE SEQUENCE [LARGE SCALE GENOMIC DNA]</scope>
</reference>
<name>A0A4P9WB28_9FUNG</name>
<feature type="compositionally biased region" description="Basic and acidic residues" evidence="1">
    <location>
        <begin position="16"/>
        <end position="27"/>
    </location>
</feature>
<organism evidence="2 3">
    <name type="scientific">Blyttiomyces helicus</name>
    <dbReference type="NCBI Taxonomy" id="388810"/>
    <lineage>
        <taxon>Eukaryota</taxon>
        <taxon>Fungi</taxon>
        <taxon>Fungi incertae sedis</taxon>
        <taxon>Chytridiomycota</taxon>
        <taxon>Chytridiomycota incertae sedis</taxon>
        <taxon>Chytridiomycetes</taxon>
        <taxon>Chytridiomycetes incertae sedis</taxon>
        <taxon>Blyttiomyces</taxon>
    </lineage>
</organism>
<feature type="compositionally biased region" description="Basic and acidic residues" evidence="1">
    <location>
        <begin position="214"/>
        <end position="227"/>
    </location>
</feature>
<dbReference type="EMBL" id="KZ995870">
    <property type="protein sequence ID" value="RKO89821.1"/>
    <property type="molecule type" value="Genomic_DNA"/>
</dbReference>
<feature type="region of interest" description="Disordered" evidence="1">
    <location>
        <begin position="84"/>
        <end position="103"/>
    </location>
</feature>
<feature type="region of interest" description="Disordered" evidence="1">
    <location>
        <begin position="205"/>
        <end position="236"/>
    </location>
</feature>